<dbReference type="GO" id="GO:0002009">
    <property type="term" value="P:morphogenesis of an epithelium"/>
    <property type="evidence" value="ECO:0007669"/>
    <property type="project" value="UniProtKB-ARBA"/>
</dbReference>
<keyword evidence="1" id="KW-0547">Nucleotide-binding</keyword>
<dbReference type="Gene3D" id="3.30.200.20">
    <property type="entry name" value="Phosphorylase Kinase, domain 1"/>
    <property type="match status" value="1"/>
</dbReference>
<protein>
    <submittedName>
        <fullName evidence="4">Tyrosine-protein kinase PR2</fullName>
    </submittedName>
</protein>
<dbReference type="OrthoDB" id="4062651at2759"/>
<evidence type="ECO:0000313" key="4">
    <source>
        <dbReference type="EMBL" id="GBP00652.1"/>
    </source>
</evidence>
<dbReference type="GO" id="GO:0004672">
    <property type="term" value="F:protein kinase activity"/>
    <property type="evidence" value="ECO:0007669"/>
    <property type="project" value="InterPro"/>
</dbReference>
<accession>A0A4C1SEW8</accession>
<gene>
    <name evidence="4" type="primary">PR2</name>
    <name evidence="4" type="ORF">EVAR_100468_1</name>
</gene>
<dbReference type="PANTHER" id="PTHR24418">
    <property type="entry name" value="TYROSINE-PROTEIN KINASE"/>
    <property type="match status" value="1"/>
</dbReference>
<dbReference type="PROSITE" id="PS50011">
    <property type="entry name" value="PROTEIN_KINASE_DOM"/>
    <property type="match status" value="1"/>
</dbReference>
<dbReference type="GO" id="GO:0005524">
    <property type="term" value="F:ATP binding"/>
    <property type="evidence" value="ECO:0007669"/>
    <property type="project" value="UniProtKB-KW"/>
</dbReference>
<evidence type="ECO:0000256" key="1">
    <source>
        <dbReference type="ARBA" id="ARBA00022741"/>
    </source>
</evidence>
<dbReference type="EMBL" id="BGZK01003382">
    <property type="protein sequence ID" value="GBP00652.1"/>
    <property type="molecule type" value="Genomic_DNA"/>
</dbReference>
<feature type="non-terminal residue" evidence="4">
    <location>
        <position position="76"/>
    </location>
</feature>
<evidence type="ECO:0000259" key="3">
    <source>
        <dbReference type="PROSITE" id="PS50011"/>
    </source>
</evidence>
<dbReference type="Pfam" id="PF07714">
    <property type="entry name" value="PK_Tyr_Ser-Thr"/>
    <property type="match status" value="1"/>
</dbReference>
<sequence>MVIEVAGVQRRWMDDIKLTAGHLWTRVQVAVKCLGQDRMASESVEFLKEAAVMHSIDHPNIIRLYGVVLRMDSLML</sequence>
<name>A0A4C1SEW8_EUMVA</name>
<dbReference type="SUPFAM" id="SSF56112">
    <property type="entry name" value="Protein kinase-like (PK-like)"/>
    <property type="match status" value="1"/>
</dbReference>
<comment type="caution">
    <text evidence="4">The sequence shown here is derived from an EMBL/GenBank/DDBJ whole genome shotgun (WGS) entry which is preliminary data.</text>
</comment>
<dbReference type="InterPro" id="IPR011009">
    <property type="entry name" value="Kinase-like_dom_sf"/>
</dbReference>
<feature type="domain" description="Protein kinase" evidence="3">
    <location>
        <begin position="1"/>
        <end position="76"/>
    </location>
</feature>
<keyword evidence="4" id="KW-0808">Transferase</keyword>
<keyword evidence="4" id="KW-0418">Kinase</keyword>
<keyword evidence="2" id="KW-0067">ATP-binding</keyword>
<organism evidence="4 5">
    <name type="scientific">Eumeta variegata</name>
    <name type="common">Bagworm moth</name>
    <name type="synonym">Eumeta japonica</name>
    <dbReference type="NCBI Taxonomy" id="151549"/>
    <lineage>
        <taxon>Eukaryota</taxon>
        <taxon>Metazoa</taxon>
        <taxon>Ecdysozoa</taxon>
        <taxon>Arthropoda</taxon>
        <taxon>Hexapoda</taxon>
        <taxon>Insecta</taxon>
        <taxon>Pterygota</taxon>
        <taxon>Neoptera</taxon>
        <taxon>Endopterygota</taxon>
        <taxon>Lepidoptera</taxon>
        <taxon>Glossata</taxon>
        <taxon>Ditrysia</taxon>
        <taxon>Tineoidea</taxon>
        <taxon>Psychidae</taxon>
        <taxon>Oiketicinae</taxon>
        <taxon>Eumeta</taxon>
    </lineage>
</organism>
<dbReference type="InterPro" id="IPR001245">
    <property type="entry name" value="Ser-Thr/Tyr_kinase_cat_dom"/>
</dbReference>
<dbReference type="InterPro" id="IPR050198">
    <property type="entry name" value="Non-receptor_tyrosine_kinases"/>
</dbReference>
<dbReference type="Proteomes" id="UP000299102">
    <property type="component" value="Unassembled WGS sequence"/>
</dbReference>
<dbReference type="STRING" id="151549.A0A4C1SEW8"/>
<proteinExistence type="predicted"/>
<keyword evidence="5" id="KW-1185">Reference proteome</keyword>
<evidence type="ECO:0000313" key="5">
    <source>
        <dbReference type="Proteomes" id="UP000299102"/>
    </source>
</evidence>
<evidence type="ECO:0000256" key="2">
    <source>
        <dbReference type="ARBA" id="ARBA00022840"/>
    </source>
</evidence>
<reference evidence="4 5" key="1">
    <citation type="journal article" date="2019" name="Commun. Biol.">
        <title>The bagworm genome reveals a unique fibroin gene that provides high tensile strength.</title>
        <authorList>
            <person name="Kono N."/>
            <person name="Nakamura H."/>
            <person name="Ohtoshi R."/>
            <person name="Tomita M."/>
            <person name="Numata K."/>
            <person name="Arakawa K."/>
        </authorList>
    </citation>
    <scope>NUCLEOTIDE SEQUENCE [LARGE SCALE GENOMIC DNA]</scope>
</reference>
<dbReference type="InterPro" id="IPR000719">
    <property type="entry name" value="Prot_kinase_dom"/>
</dbReference>
<dbReference type="AlphaFoldDB" id="A0A4C1SEW8"/>